<dbReference type="OrthoDB" id="9805698at2"/>
<dbReference type="Gene3D" id="1.10.3090.10">
    <property type="entry name" value="cca-adding enzyme, domain 2"/>
    <property type="match status" value="1"/>
</dbReference>
<evidence type="ECO:0000256" key="7">
    <source>
        <dbReference type="ARBA" id="ARBA00022842"/>
    </source>
</evidence>
<keyword evidence="2 9" id="KW-0808">Transferase</keyword>
<dbReference type="SUPFAM" id="SSF81301">
    <property type="entry name" value="Nucleotidyltransferase"/>
    <property type="match status" value="1"/>
</dbReference>
<dbReference type="GO" id="GO:0000049">
    <property type="term" value="F:tRNA binding"/>
    <property type="evidence" value="ECO:0007669"/>
    <property type="project" value="TreeGrafter"/>
</dbReference>
<dbReference type="SUPFAM" id="SSF81891">
    <property type="entry name" value="Poly A polymerase C-terminal region-like"/>
    <property type="match status" value="1"/>
</dbReference>
<keyword evidence="8 9" id="KW-0694">RNA-binding</keyword>
<name>A0A1W1VCQ6_9FIRM</name>
<evidence type="ECO:0000256" key="6">
    <source>
        <dbReference type="ARBA" id="ARBA00022741"/>
    </source>
</evidence>
<keyword evidence="14" id="KW-1185">Reference proteome</keyword>
<evidence type="ECO:0000259" key="10">
    <source>
        <dbReference type="Pfam" id="PF01743"/>
    </source>
</evidence>
<keyword evidence="7" id="KW-0460">Magnesium</keyword>
<evidence type="ECO:0000256" key="4">
    <source>
        <dbReference type="ARBA" id="ARBA00022695"/>
    </source>
</evidence>
<evidence type="ECO:0000256" key="2">
    <source>
        <dbReference type="ARBA" id="ARBA00022679"/>
    </source>
</evidence>
<dbReference type="Pfam" id="PF01743">
    <property type="entry name" value="PolyA_pol"/>
    <property type="match status" value="1"/>
</dbReference>
<evidence type="ECO:0000313" key="14">
    <source>
        <dbReference type="Proteomes" id="UP000192569"/>
    </source>
</evidence>
<keyword evidence="4" id="KW-0548">Nucleotidyltransferase</keyword>
<comment type="similarity">
    <text evidence="9">Belongs to the tRNA nucleotidyltransferase/poly(A) polymerase family.</text>
</comment>
<keyword evidence="6" id="KW-0547">Nucleotide-binding</keyword>
<dbReference type="CDD" id="cd05398">
    <property type="entry name" value="NT_ClassII-CCAase"/>
    <property type="match status" value="1"/>
</dbReference>
<dbReference type="InterPro" id="IPR032828">
    <property type="entry name" value="PolyA_RNA-bd"/>
</dbReference>
<feature type="domain" description="CCA-adding enzyme C-terminal" evidence="12">
    <location>
        <begin position="300"/>
        <end position="443"/>
    </location>
</feature>
<dbReference type="Pfam" id="PF13735">
    <property type="entry name" value="tRNA_NucTran2_2"/>
    <property type="match status" value="1"/>
</dbReference>
<dbReference type="PANTHER" id="PTHR46173">
    <property type="entry name" value="CCA TRNA NUCLEOTIDYLTRANSFERASE 1, MITOCHONDRIAL"/>
    <property type="match status" value="1"/>
</dbReference>
<evidence type="ECO:0000259" key="12">
    <source>
        <dbReference type="Pfam" id="PF13735"/>
    </source>
</evidence>
<keyword evidence="5" id="KW-0479">Metal-binding</keyword>
<evidence type="ECO:0000256" key="5">
    <source>
        <dbReference type="ARBA" id="ARBA00022723"/>
    </source>
</evidence>
<dbReference type="GO" id="GO:0000166">
    <property type="term" value="F:nucleotide binding"/>
    <property type="evidence" value="ECO:0007669"/>
    <property type="project" value="UniProtKB-KW"/>
</dbReference>
<comment type="cofactor">
    <cofactor evidence="1">
        <name>Mg(2+)</name>
        <dbReference type="ChEBI" id="CHEBI:18420"/>
    </cofactor>
</comment>
<feature type="domain" description="Poly A polymerase head" evidence="10">
    <location>
        <begin position="25"/>
        <end position="145"/>
    </location>
</feature>
<evidence type="ECO:0000256" key="1">
    <source>
        <dbReference type="ARBA" id="ARBA00001946"/>
    </source>
</evidence>
<proteinExistence type="inferred from homology"/>
<dbReference type="RefSeq" id="WP_084663519.1">
    <property type="nucleotide sequence ID" value="NZ_LT838272.1"/>
</dbReference>
<dbReference type="GO" id="GO:0016779">
    <property type="term" value="F:nucleotidyltransferase activity"/>
    <property type="evidence" value="ECO:0007669"/>
    <property type="project" value="UniProtKB-KW"/>
</dbReference>
<evidence type="ECO:0000259" key="11">
    <source>
        <dbReference type="Pfam" id="PF12627"/>
    </source>
</evidence>
<dbReference type="Gene3D" id="3.30.460.10">
    <property type="entry name" value="Beta Polymerase, domain 2"/>
    <property type="match status" value="1"/>
</dbReference>
<gene>
    <name evidence="13" type="ORF">SAMN00808754_0393</name>
</gene>
<reference evidence="13 14" key="1">
    <citation type="submission" date="2017-04" db="EMBL/GenBank/DDBJ databases">
        <authorList>
            <person name="Afonso C.L."/>
            <person name="Miller P.J."/>
            <person name="Scott M.A."/>
            <person name="Spackman E."/>
            <person name="Goraichik I."/>
            <person name="Dimitrov K.M."/>
            <person name="Suarez D.L."/>
            <person name="Swayne D.E."/>
        </authorList>
    </citation>
    <scope>NUCLEOTIDE SEQUENCE [LARGE SCALE GENOMIC DNA]</scope>
    <source>
        <strain evidence="13 14">ToBE</strain>
    </source>
</reference>
<dbReference type="InterPro" id="IPR043519">
    <property type="entry name" value="NT_sf"/>
</dbReference>
<dbReference type="InterPro" id="IPR003607">
    <property type="entry name" value="HD/PDEase_dom"/>
</dbReference>
<dbReference type="AlphaFoldDB" id="A0A1W1VCQ6"/>
<dbReference type="Pfam" id="PF12627">
    <property type="entry name" value="PolyA_pol_RNAbd"/>
    <property type="match status" value="1"/>
</dbReference>
<dbReference type="GO" id="GO:0008033">
    <property type="term" value="P:tRNA processing"/>
    <property type="evidence" value="ECO:0007669"/>
    <property type="project" value="UniProtKB-KW"/>
</dbReference>
<dbReference type="NCBIfam" id="TIGR00277">
    <property type="entry name" value="HDIG"/>
    <property type="match status" value="1"/>
</dbReference>
<dbReference type="Proteomes" id="UP000192569">
    <property type="component" value="Chromosome I"/>
</dbReference>
<dbReference type="InterPro" id="IPR006675">
    <property type="entry name" value="HDIG_dom"/>
</dbReference>
<sequence length="457" mass="52300">MPTKIMLPNFVYQAVKTLQEKGYAAWVVGGALRDYWLGLEAKDWDIATNAFPEEVMSLFERAIPTGLKFGTVTVMIEGHALEITTFRQEKDYTLKRKPGQVNFGVSLEEDFKRRDFTVNALAYDPVAQKWYDPYQVIPKLKCKLLEIKAVGNPIERFEEDPLRMLRAFYLMSRAGAVGAKIYWDKATLKAISSSLGKILRVSAERIREELTKILLGPNPDQCLRKMQQVGLLEVILPEVSRNQGVIQGNQSYKLDVFEHILAVVREISPSPHLRWTALLHDIGKFACRKEEEKNIHFYGHEKVSVELARLVLERLKFSREFREKVLHLISHHLFSYPTTPAGLRRFLRRVGPEAVEDLLELRRADILGTDPQADLSPLEEFSQRLKKIQQESLAFSLKNLAINGYDVMEHLNLSPGPAVGKALNYLLEKVLEDPSLNTREALLGELKRWATTHLQQK</sequence>
<dbReference type="GO" id="GO:0046872">
    <property type="term" value="F:metal ion binding"/>
    <property type="evidence" value="ECO:0007669"/>
    <property type="project" value="UniProtKB-KW"/>
</dbReference>
<evidence type="ECO:0000256" key="3">
    <source>
        <dbReference type="ARBA" id="ARBA00022694"/>
    </source>
</evidence>
<accession>A0A1W1VCQ6</accession>
<dbReference type="Gene3D" id="1.10.246.80">
    <property type="match status" value="1"/>
</dbReference>
<dbReference type="InterPro" id="IPR002646">
    <property type="entry name" value="PolA_pol_head_dom"/>
</dbReference>
<dbReference type="STRING" id="698762.SAMN00808754_0393"/>
<evidence type="ECO:0000256" key="8">
    <source>
        <dbReference type="ARBA" id="ARBA00022884"/>
    </source>
</evidence>
<dbReference type="CDD" id="cd00077">
    <property type="entry name" value="HDc"/>
    <property type="match status" value="1"/>
</dbReference>
<evidence type="ECO:0000313" key="13">
    <source>
        <dbReference type="EMBL" id="SMB91152.1"/>
    </source>
</evidence>
<dbReference type="InterPro" id="IPR032810">
    <property type="entry name" value="CCA-adding_enz_C"/>
</dbReference>
<dbReference type="InterPro" id="IPR050264">
    <property type="entry name" value="Bact_CCA-adding_enz_type3_sf"/>
</dbReference>
<dbReference type="PANTHER" id="PTHR46173:SF1">
    <property type="entry name" value="CCA TRNA NUCLEOTIDYLTRANSFERASE 1, MITOCHONDRIAL"/>
    <property type="match status" value="1"/>
</dbReference>
<feature type="domain" description="tRNA nucleotidyltransferase/poly(A) polymerase RNA and SrmB- binding" evidence="11">
    <location>
        <begin position="184"/>
        <end position="240"/>
    </location>
</feature>
<protein>
    <submittedName>
        <fullName evidence="13">tRNA nucleotidyltransferase (CCA-adding enzyme)</fullName>
    </submittedName>
</protein>
<keyword evidence="3" id="KW-0819">tRNA processing</keyword>
<dbReference type="EMBL" id="LT838272">
    <property type="protein sequence ID" value="SMB91152.1"/>
    <property type="molecule type" value="Genomic_DNA"/>
</dbReference>
<organism evidence="13 14">
    <name type="scientific">Thermanaeromonas toyohensis ToBE</name>
    <dbReference type="NCBI Taxonomy" id="698762"/>
    <lineage>
        <taxon>Bacteria</taxon>
        <taxon>Bacillati</taxon>
        <taxon>Bacillota</taxon>
        <taxon>Clostridia</taxon>
        <taxon>Neomoorellales</taxon>
        <taxon>Neomoorellaceae</taxon>
        <taxon>Thermanaeromonas</taxon>
    </lineage>
</organism>
<evidence type="ECO:0000256" key="9">
    <source>
        <dbReference type="RuleBase" id="RU003953"/>
    </source>
</evidence>